<dbReference type="EMBL" id="VSSQ01018003">
    <property type="protein sequence ID" value="MPM60817.1"/>
    <property type="molecule type" value="Genomic_DNA"/>
</dbReference>
<protein>
    <recommendedName>
        <fullName evidence="3">NAD-specific glutamate dehydrogenase</fullName>
    </recommendedName>
</protein>
<reference evidence="2" key="1">
    <citation type="submission" date="2019-08" db="EMBL/GenBank/DDBJ databases">
        <authorList>
            <person name="Kucharzyk K."/>
            <person name="Murdoch R.W."/>
            <person name="Higgins S."/>
            <person name="Loffler F."/>
        </authorList>
    </citation>
    <scope>NUCLEOTIDE SEQUENCE</scope>
</reference>
<proteinExistence type="predicted"/>
<feature type="compositionally biased region" description="Polar residues" evidence="1">
    <location>
        <begin position="362"/>
        <end position="387"/>
    </location>
</feature>
<organism evidence="2">
    <name type="scientific">bioreactor metagenome</name>
    <dbReference type="NCBI Taxonomy" id="1076179"/>
    <lineage>
        <taxon>unclassified sequences</taxon>
        <taxon>metagenomes</taxon>
        <taxon>ecological metagenomes</taxon>
    </lineage>
</organism>
<name>A0A645B5Y4_9ZZZZ</name>
<sequence>MAFGDTVRFFGIVLEIRLRIHPRVISDNLGRVFVGAHGTVGSEAPELAGNRVGGFGDEGFMNIQRQMGYIVVDADGKLLLGFVLAHVIKHGFDLCGRYVLGCKSVAAAENLRGVFVVGIAGAHVQIHRSGNGSGLLGPIHGGDLFHRLWNGIQKILHIERPEQVNLQQADLLALSGEIVHNLLGALAGRAHHHDNPLGIGSAVVIKNMVIPAGNLIDPPHIALHHGGNRVVRAVVSLLGLVVHIRTLHRGALNGVIGIHGDLMKCLQSILVHQSGHFVQINHFDLLNLVAGAETVVKVDKGNTGLDGGQMGDGRQIHDLLHTGGRHHGHTGGAAAHHILVVTEDVIGVLGHGTSRHMKHSGHQMTSHDVQVGNHQQQSLRGSKGCSQGTRLGHAVQCAGSAAL</sequence>
<evidence type="ECO:0000313" key="2">
    <source>
        <dbReference type="EMBL" id="MPM60817.1"/>
    </source>
</evidence>
<accession>A0A645B5Y4</accession>
<feature type="region of interest" description="Disordered" evidence="1">
    <location>
        <begin position="355"/>
        <end position="387"/>
    </location>
</feature>
<evidence type="ECO:0000256" key="1">
    <source>
        <dbReference type="SAM" id="MobiDB-lite"/>
    </source>
</evidence>
<gene>
    <name evidence="2" type="ORF">SDC9_107671</name>
</gene>
<dbReference type="AlphaFoldDB" id="A0A645B5Y4"/>
<evidence type="ECO:0008006" key="3">
    <source>
        <dbReference type="Google" id="ProtNLM"/>
    </source>
</evidence>
<comment type="caution">
    <text evidence="2">The sequence shown here is derived from an EMBL/GenBank/DDBJ whole genome shotgun (WGS) entry which is preliminary data.</text>
</comment>